<protein>
    <submittedName>
        <fullName evidence="1">Uncharacterized protein</fullName>
    </submittedName>
</protein>
<organism evidence="1 2">
    <name type="scientific">Paenibacillus polymyxa</name>
    <name type="common">Bacillus polymyxa</name>
    <dbReference type="NCBI Taxonomy" id="1406"/>
    <lineage>
        <taxon>Bacteria</taxon>
        <taxon>Bacillati</taxon>
        <taxon>Bacillota</taxon>
        <taxon>Bacilli</taxon>
        <taxon>Bacillales</taxon>
        <taxon>Paenibacillaceae</taxon>
        <taxon>Paenibacillus</taxon>
    </lineage>
</organism>
<evidence type="ECO:0000313" key="1">
    <source>
        <dbReference type="EMBL" id="ODA07340.1"/>
    </source>
</evidence>
<comment type="caution">
    <text evidence="1">The sequence shown here is derived from an EMBL/GenBank/DDBJ whole genome shotgun (WGS) entry which is preliminary data.</text>
</comment>
<dbReference type="EMBL" id="LYND01000151">
    <property type="protein sequence ID" value="ODA07340.1"/>
    <property type="molecule type" value="Genomic_DNA"/>
</dbReference>
<accession>A0ABX2Z7V6</accession>
<evidence type="ECO:0000313" key="2">
    <source>
        <dbReference type="Proteomes" id="UP000094974"/>
    </source>
</evidence>
<gene>
    <name evidence="1" type="ORF">A7312_09620</name>
</gene>
<dbReference type="Proteomes" id="UP000094974">
    <property type="component" value="Unassembled WGS sequence"/>
</dbReference>
<name>A0ABX2Z7V6_PAEPO</name>
<proteinExistence type="predicted"/>
<reference evidence="2" key="1">
    <citation type="submission" date="2016-05" db="EMBL/GenBank/DDBJ databases">
        <title>Whole genome shotgun sequencing of cultured foodborne pathogen.</title>
        <authorList>
            <person name="Zheng J."/>
            <person name="Timme R."/>
            <person name="Allard M."/>
            <person name="Strain E."/>
            <person name="Luo Y."/>
            <person name="Brown E."/>
        </authorList>
    </citation>
    <scope>NUCLEOTIDE SEQUENCE [LARGE SCALE GENOMIC DNA]</scope>
    <source>
        <strain evidence="2">CFSAN034343</strain>
    </source>
</reference>
<keyword evidence="2" id="KW-1185">Reference proteome</keyword>
<dbReference type="RefSeq" id="WP_068941112.1">
    <property type="nucleotide sequence ID" value="NZ_LYND01000151.1"/>
</dbReference>
<sequence length="187" mass="21662">MAQIRISELDRALKDVAGKRVGVSAEEFKKTEYLLSINPQIVRIVRDYEFAVKSSISLKSYEGEKGHVRQTKAMILKYRRPELYFLYNTLSQIIQSSINNLVNPYERTILELLYIKGARYLVAQSYMGKGYRNDMYPISGSTFAERRRAAIKKIAHSFQILGLLDLVQAEYQIGELSNLQFLELRLR</sequence>